<evidence type="ECO:0000313" key="1">
    <source>
        <dbReference type="EMBL" id="KAE9307856.1"/>
    </source>
</evidence>
<evidence type="ECO:0000313" key="2">
    <source>
        <dbReference type="Proteomes" id="UP000486351"/>
    </source>
</evidence>
<dbReference type="EMBL" id="QXFY01001863">
    <property type="protein sequence ID" value="KAE9307856.1"/>
    <property type="molecule type" value="Genomic_DNA"/>
</dbReference>
<reference evidence="1 2" key="1">
    <citation type="submission" date="2018-09" db="EMBL/GenBank/DDBJ databases">
        <title>Genomic investigation of the strawberry pathogen Phytophthora fragariae indicates pathogenicity is determined by transcriptional variation in three key races.</title>
        <authorList>
            <person name="Adams T.M."/>
            <person name="Armitage A.D."/>
            <person name="Sobczyk M.K."/>
            <person name="Bates H.J."/>
            <person name="Dunwell J.M."/>
            <person name="Nellist C.F."/>
            <person name="Harrison R.J."/>
        </authorList>
    </citation>
    <scope>NUCLEOTIDE SEQUENCE [LARGE SCALE GENOMIC DNA]</scope>
    <source>
        <strain evidence="1 2">NOV-77</strain>
    </source>
</reference>
<dbReference type="Proteomes" id="UP000486351">
    <property type="component" value="Unassembled WGS sequence"/>
</dbReference>
<dbReference type="AlphaFoldDB" id="A0A6G0QXG1"/>
<proteinExistence type="predicted"/>
<protein>
    <submittedName>
        <fullName evidence="1">Uncharacterized protein</fullName>
    </submittedName>
</protein>
<organism evidence="1 2">
    <name type="scientific">Phytophthora fragariae</name>
    <dbReference type="NCBI Taxonomy" id="53985"/>
    <lineage>
        <taxon>Eukaryota</taxon>
        <taxon>Sar</taxon>
        <taxon>Stramenopiles</taxon>
        <taxon>Oomycota</taxon>
        <taxon>Peronosporomycetes</taxon>
        <taxon>Peronosporales</taxon>
        <taxon>Peronosporaceae</taxon>
        <taxon>Phytophthora</taxon>
    </lineage>
</organism>
<gene>
    <name evidence="1" type="ORF">PF008_g21136</name>
</gene>
<comment type="caution">
    <text evidence="1">The sequence shown here is derived from an EMBL/GenBank/DDBJ whole genome shotgun (WGS) entry which is preliminary data.</text>
</comment>
<sequence>MICFGVMQSYDVATDAAAFQKQSEEYLNGLIVLHAFYIPIENSNPSLGAIVSSRRLFRNAKLCIDGQERDGVIVATDGTYKLHKGGWTLVDFGTYEAYYTRNDFAHRFVPIAYTFVQSESIQAYDRFFSDRVYQFFGVRLEVKFGSLDHASCIATAFQMSWPEVQL</sequence>
<name>A0A6G0QXG1_9STRA</name>
<accession>A0A6G0QXG1</accession>